<comment type="caution">
    <text evidence="9">The sequence shown here is derived from an EMBL/GenBank/DDBJ whole genome shotgun (WGS) entry which is preliminary data.</text>
</comment>
<evidence type="ECO:0000313" key="10">
    <source>
        <dbReference type="Proteomes" id="UP000601768"/>
    </source>
</evidence>
<keyword evidence="3" id="KW-0813">Transport</keyword>
<dbReference type="PANTHER" id="PTHR30269">
    <property type="entry name" value="TRANSMEMBRANE PROTEIN YFCA"/>
    <property type="match status" value="1"/>
</dbReference>
<evidence type="ECO:0000256" key="8">
    <source>
        <dbReference type="RuleBase" id="RU363041"/>
    </source>
</evidence>
<evidence type="ECO:0000313" key="9">
    <source>
        <dbReference type="EMBL" id="MBC3765360.1"/>
    </source>
</evidence>
<proteinExistence type="inferred from homology"/>
<feature type="transmembrane region" description="Helical" evidence="8">
    <location>
        <begin position="133"/>
        <end position="156"/>
    </location>
</feature>
<gene>
    <name evidence="9" type="ORF">H8B19_05695</name>
</gene>
<dbReference type="RefSeq" id="WP_186505832.1">
    <property type="nucleotide sequence ID" value="NZ_JACNEP010000003.1"/>
</dbReference>
<keyword evidence="7 8" id="KW-0472">Membrane</keyword>
<dbReference type="GO" id="GO:0005886">
    <property type="term" value="C:plasma membrane"/>
    <property type="evidence" value="ECO:0007669"/>
    <property type="project" value="UniProtKB-SubCell"/>
</dbReference>
<evidence type="ECO:0000256" key="1">
    <source>
        <dbReference type="ARBA" id="ARBA00004651"/>
    </source>
</evidence>
<dbReference type="InterPro" id="IPR002781">
    <property type="entry name" value="TM_pro_TauE-like"/>
</dbReference>
<comment type="subcellular location">
    <subcellularLocation>
        <location evidence="1 8">Cell membrane</location>
        <topology evidence="1 8">Multi-pass membrane protein</topology>
    </subcellularLocation>
</comment>
<evidence type="ECO:0000256" key="6">
    <source>
        <dbReference type="ARBA" id="ARBA00022989"/>
    </source>
</evidence>
<reference evidence="9" key="2">
    <citation type="submission" date="2020-08" db="EMBL/GenBank/DDBJ databases">
        <authorList>
            <person name="Lai Q."/>
        </authorList>
    </citation>
    <scope>NUCLEOTIDE SEQUENCE</scope>
    <source>
        <strain evidence="9">S27-2</strain>
    </source>
</reference>
<evidence type="ECO:0000256" key="5">
    <source>
        <dbReference type="ARBA" id="ARBA00022692"/>
    </source>
</evidence>
<protein>
    <recommendedName>
        <fullName evidence="8">Probable membrane transporter protein</fullName>
    </recommendedName>
</protein>
<feature type="transmembrane region" description="Helical" evidence="8">
    <location>
        <begin position="70"/>
        <end position="90"/>
    </location>
</feature>
<accession>A0A8J6IT64</accession>
<name>A0A8J6IT64_9ALTE</name>
<dbReference type="EMBL" id="JACNEP010000003">
    <property type="protein sequence ID" value="MBC3765360.1"/>
    <property type="molecule type" value="Genomic_DNA"/>
</dbReference>
<dbReference type="Pfam" id="PF01925">
    <property type="entry name" value="TauE"/>
    <property type="match status" value="1"/>
</dbReference>
<dbReference type="PANTHER" id="PTHR30269:SF37">
    <property type="entry name" value="MEMBRANE TRANSPORTER PROTEIN"/>
    <property type="match status" value="1"/>
</dbReference>
<dbReference type="InterPro" id="IPR052017">
    <property type="entry name" value="TSUP"/>
</dbReference>
<sequence>MSFTLLWLGLCVFLGFTAQAMVGFGSMLIAVSLGSLFFSIPQLLPVLVPLNVMMTASMAIQLRHKTDFSLLLKQILPLMLVGMTAGISLINLMSGMWLKKIFAVLIITLALRELWQLSSHSQPRILNNMMRNFYILIAGIVHGLYTTGGPLLVYALQATNIDKTVFRATMVTVWSILNSVYLLILLWQGKVQTVWLEVLFYAPLLLFAIWLGNNLHNRVNQKQFKQLLCILLMGSGTALLVK</sequence>
<dbReference type="AlphaFoldDB" id="A0A8J6IT64"/>
<keyword evidence="4 8" id="KW-1003">Cell membrane</keyword>
<feature type="transmembrane region" description="Helical" evidence="8">
    <location>
        <begin position="168"/>
        <end position="187"/>
    </location>
</feature>
<dbReference type="Proteomes" id="UP000601768">
    <property type="component" value="Unassembled WGS sequence"/>
</dbReference>
<evidence type="ECO:0000256" key="3">
    <source>
        <dbReference type="ARBA" id="ARBA00022448"/>
    </source>
</evidence>
<feature type="transmembrane region" description="Helical" evidence="8">
    <location>
        <begin position="194"/>
        <end position="212"/>
    </location>
</feature>
<organism evidence="9 10">
    <name type="scientific">Neptunicella marina</name>
    <dbReference type="NCBI Taxonomy" id="2125989"/>
    <lineage>
        <taxon>Bacteria</taxon>
        <taxon>Pseudomonadati</taxon>
        <taxon>Pseudomonadota</taxon>
        <taxon>Gammaproteobacteria</taxon>
        <taxon>Alteromonadales</taxon>
        <taxon>Alteromonadaceae</taxon>
        <taxon>Neptunicella</taxon>
    </lineage>
</organism>
<keyword evidence="6 8" id="KW-1133">Transmembrane helix</keyword>
<comment type="similarity">
    <text evidence="2 8">Belongs to the 4-toluene sulfonate uptake permease (TSUP) (TC 2.A.102) family.</text>
</comment>
<reference evidence="9" key="1">
    <citation type="journal article" date="2018" name="Int. J. Syst. Evol. Microbiol.">
        <title>Neptunicella marina gen. nov., sp. nov., isolated from surface seawater.</title>
        <authorList>
            <person name="Liu X."/>
            <person name="Lai Q."/>
            <person name="Du Y."/>
            <person name="Zhang X."/>
            <person name="Liu Z."/>
            <person name="Sun F."/>
            <person name="Shao Z."/>
        </authorList>
    </citation>
    <scope>NUCLEOTIDE SEQUENCE</scope>
    <source>
        <strain evidence="9">S27-2</strain>
    </source>
</reference>
<evidence type="ECO:0000256" key="2">
    <source>
        <dbReference type="ARBA" id="ARBA00009142"/>
    </source>
</evidence>
<evidence type="ECO:0000256" key="7">
    <source>
        <dbReference type="ARBA" id="ARBA00023136"/>
    </source>
</evidence>
<feature type="transmembrane region" description="Helical" evidence="8">
    <location>
        <begin position="28"/>
        <end position="50"/>
    </location>
</feature>
<keyword evidence="10" id="KW-1185">Reference proteome</keyword>
<keyword evidence="5 8" id="KW-0812">Transmembrane</keyword>
<evidence type="ECO:0000256" key="4">
    <source>
        <dbReference type="ARBA" id="ARBA00022475"/>
    </source>
</evidence>